<comment type="catalytic activity">
    <reaction evidence="12 13">
        <text>(S)-2,3,4,5-tetrahydrodipicolinate + NAD(+) + H2O = (2S,4S)-4-hydroxy-2,3,4,5-tetrahydrodipicolinate + NADH + H(+)</text>
        <dbReference type="Rhea" id="RHEA:35323"/>
        <dbReference type="ChEBI" id="CHEBI:15377"/>
        <dbReference type="ChEBI" id="CHEBI:15378"/>
        <dbReference type="ChEBI" id="CHEBI:16845"/>
        <dbReference type="ChEBI" id="CHEBI:57540"/>
        <dbReference type="ChEBI" id="CHEBI:57945"/>
        <dbReference type="ChEBI" id="CHEBI:67139"/>
        <dbReference type="EC" id="1.17.1.8"/>
    </reaction>
</comment>
<evidence type="ECO:0000256" key="12">
    <source>
        <dbReference type="ARBA" id="ARBA00049396"/>
    </source>
</evidence>
<evidence type="ECO:0000256" key="3">
    <source>
        <dbReference type="ARBA" id="ARBA00022605"/>
    </source>
</evidence>
<evidence type="ECO:0000256" key="4">
    <source>
        <dbReference type="ARBA" id="ARBA00022857"/>
    </source>
</evidence>
<keyword evidence="4 13" id="KW-0521">NADP</keyword>
<dbReference type="SUPFAM" id="SSF51735">
    <property type="entry name" value="NAD(P)-binding Rossmann-fold domains"/>
    <property type="match status" value="1"/>
</dbReference>
<dbReference type="GO" id="GO:0051287">
    <property type="term" value="F:NAD binding"/>
    <property type="evidence" value="ECO:0007669"/>
    <property type="project" value="UniProtKB-UniRule"/>
</dbReference>
<dbReference type="HAMAP" id="MF_00102">
    <property type="entry name" value="DapB"/>
    <property type="match status" value="1"/>
</dbReference>
<keyword evidence="2 13" id="KW-0963">Cytoplasm</keyword>
<evidence type="ECO:0000259" key="15">
    <source>
        <dbReference type="Pfam" id="PF05173"/>
    </source>
</evidence>
<comment type="caution">
    <text evidence="13">Lacks conserved residue(s) required for the propagation of feature annotation.</text>
</comment>
<dbReference type="EC" id="1.17.1.8" evidence="10 13"/>
<comment type="similarity">
    <text evidence="1 13">Belongs to the DapB family.</text>
</comment>
<dbReference type="Gene3D" id="3.30.360.10">
    <property type="entry name" value="Dihydrodipicolinate Reductase, domain 2"/>
    <property type="match status" value="1"/>
</dbReference>
<dbReference type="GO" id="GO:0009089">
    <property type="term" value="P:lysine biosynthetic process via diaminopimelate"/>
    <property type="evidence" value="ECO:0007669"/>
    <property type="project" value="UniProtKB-UniRule"/>
</dbReference>
<evidence type="ECO:0000256" key="9">
    <source>
        <dbReference type="ARBA" id="ARBA00037922"/>
    </source>
</evidence>
<feature type="binding site" evidence="13">
    <location>
        <begin position="164"/>
        <end position="165"/>
    </location>
    <ligand>
        <name>(S)-2,3,4,5-tetrahydrodipicolinate</name>
        <dbReference type="ChEBI" id="CHEBI:16845"/>
    </ligand>
</feature>
<reference evidence="16" key="1">
    <citation type="submission" date="2020-06" db="EMBL/GenBank/DDBJ databases">
        <title>Unique genomic features of the anaerobic methanotrophic archaea.</title>
        <authorList>
            <person name="Chadwick G.L."/>
            <person name="Skennerton C.T."/>
            <person name="Laso-Perez R."/>
            <person name="Leu A.O."/>
            <person name="Speth D.R."/>
            <person name="Yu H."/>
            <person name="Morgan-Lang C."/>
            <person name="Hatzenpichler R."/>
            <person name="Goudeau D."/>
            <person name="Malmstrom R."/>
            <person name="Brazelton W.J."/>
            <person name="Woyke T."/>
            <person name="Hallam S.J."/>
            <person name="Tyson G.W."/>
            <person name="Wegener G."/>
            <person name="Boetius A."/>
            <person name="Orphan V."/>
        </authorList>
    </citation>
    <scope>NUCLEOTIDE SEQUENCE</scope>
</reference>
<evidence type="ECO:0000256" key="6">
    <source>
        <dbReference type="ARBA" id="ARBA00023002"/>
    </source>
</evidence>
<dbReference type="FunFam" id="3.30.360.10:FF:000004">
    <property type="entry name" value="4-hydroxy-tetrahydrodipicolinate reductase"/>
    <property type="match status" value="1"/>
</dbReference>
<dbReference type="InterPro" id="IPR000846">
    <property type="entry name" value="DapB_N"/>
</dbReference>
<organism evidence="16">
    <name type="scientific">Candidatus Methanophagaceae archaeon ANME-1 ERB6</name>
    <dbReference type="NCBI Taxonomy" id="2759912"/>
    <lineage>
        <taxon>Archaea</taxon>
        <taxon>Methanobacteriati</taxon>
        <taxon>Methanobacteriota</taxon>
        <taxon>Stenosarchaea group</taxon>
        <taxon>Methanomicrobia</taxon>
        <taxon>Candidatus Methanophagales</taxon>
        <taxon>Candidatus Methanophagaceae</taxon>
    </lineage>
</organism>
<evidence type="ECO:0000256" key="10">
    <source>
        <dbReference type="ARBA" id="ARBA00038983"/>
    </source>
</evidence>
<evidence type="ECO:0000256" key="11">
    <source>
        <dbReference type="ARBA" id="ARBA00049080"/>
    </source>
</evidence>
<dbReference type="GO" id="GO:0016726">
    <property type="term" value="F:oxidoreductase activity, acting on CH or CH2 groups, NAD or NADP as acceptor"/>
    <property type="evidence" value="ECO:0007669"/>
    <property type="project" value="UniProtKB-UniRule"/>
</dbReference>
<dbReference type="EMBL" id="MT631467">
    <property type="protein sequence ID" value="QNO51351.1"/>
    <property type="molecule type" value="Genomic_DNA"/>
</dbReference>
<evidence type="ECO:0000313" key="16">
    <source>
        <dbReference type="EMBL" id="QNO51351.1"/>
    </source>
</evidence>
<sequence>MAIKVAVAGARGRMGGQVVGSVLENENMELVAGFDSRGVGEEIAPGTGVKISSPEELEHMLNRVEPDVFVDFTNAAAAVENVKVAARNNLKLVVGTTGFSEEQFKEMENAIKNHVPAIISPNFSIGVNVFWNLIADAARHFLPYRYHTEIIEMHHSHKKDAPSGTAVKAAGILADCLGEKTAFVYGRQGITGERTDEEIGIHAIRAGDIVGDHTVLYAGKGERLEITHRAQSREAFALGAIKAIEWINRKEEAGIYSMEAMMAELERGK</sequence>
<evidence type="ECO:0000256" key="8">
    <source>
        <dbReference type="ARBA" id="ARBA00023154"/>
    </source>
</evidence>
<evidence type="ECO:0000256" key="7">
    <source>
        <dbReference type="ARBA" id="ARBA00023027"/>
    </source>
</evidence>
<dbReference type="PIRSF" id="PIRSF000161">
    <property type="entry name" value="DHPR"/>
    <property type="match status" value="1"/>
</dbReference>
<dbReference type="PANTHER" id="PTHR20836:SF0">
    <property type="entry name" value="4-HYDROXY-TETRAHYDRODIPICOLINATE REDUCTASE 1, CHLOROPLASTIC-RELATED"/>
    <property type="match status" value="1"/>
</dbReference>
<evidence type="ECO:0000256" key="2">
    <source>
        <dbReference type="ARBA" id="ARBA00022490"/>
    </source>
</evidence>
<comment type="pathway">
    <text evidence="9 13">Amino-acid biosynthesis; L-lysine biosynthesis via DAP pathway; (S)-tetrahydrodipicolinate from L-aspartate: step 4/4.</text>
</comment>
<evidence type="ECO:0000256" key="1">
    <source>
        <dbReference type="ARBA" id="ARBA00006642"/>
    </source>
</evidence>
<feature type="binding site" evidence="13">
    <location>
        <begin position="95"/>
        <end position="97"/>
    </location>
    <ligand>
        <name>NAD(+)</name>
        <dbReference type="ChEBI" id="CHEBI:57540"/>
    </ligand>
</feature>
<comment type="caution">
    <text evidence="13">Was originally thought to be a dihydrodipicolinate reductase (DHDPR), catalyzing the conversion of dihydrodipicolinate to tetrahydrodipicolinate. However, it was shown in E.coli that the substrate of the enzymatic reaction is not dihydrodipicolinate (DHDP) but in fact (2S,4S)-4-hydroxy-2,3,4,5-tetrahydrodipicolinic acid (HTPA), the product released by the DapA-catalyzed reaction.</text>
</comment>
<comment type="function">
    <text evidence="13">Catalyzes the conversion of 4-hydroxy-tetrahydrodipicolinate (HTPA) to tetrahydrodipicolinate.</text>
</comment>
<accession>A0A7G9YTL7</accession>
<dbReference type="Gene3D" id="3.40.50.720">
    <property type="entry name" value="NAD(P)-binding Rossmann-like Domain"/>
    <property type="match status" value="1"/>
</dbReference>
<feature type="binding site" evidence="13">
    <location>
        <position position="37"/>
    </location>
    <ligand>
        <name>NADP(+)</name>
        <dbReference type="ChEBI" id="CHEBI:58349"/>
    </ligand>
</feature>
<dbReference type="UniPathway" id="UPA00034">
    <property type="reaction ID" value="UER00018"/>
</dbReference>
<keyword evidence="3 13" id="KW-0028">Amino-acid biosynthesis</keyword>
<feature type="binding site" evidence="13">
    <location>
        <begin position="120"/>
        <end position="123"/>
    </location>
    <ligand>
        <name>NAD(+)</name>
        <dbReference type="ChEBI" id="CHEBI:57540"/>
    </ligand>
</feature>
<evidence type="ECO:0000256" key="5">
    <source>
        <dbReference type="ARBA" id="ARBA00022915"/>
    </source>
</evidence>
<dbReference type="InterPro" id="IPR022664">
    <property type="entry name" value="DapB_N_CS"/>
</dbReference>
<dbReference type="Pfam" id="PF05173">
    <property type="entry name" value="DapB_C"/>
    <property type="match status" value="1"/>
</dbReference>
<dbReference type="Pfam" id="PF01113">
    <property type="entry name" value="DapB_N"/>
    <property type="match status" value="1"/>
</dbReference>
<dbReference type="GO" id="GO:0019877">
    <property type="term" value="P:diaminopimelate biosynthetic process"/>
    <property type="evidence" value="ECO:0007669"/>
    <property type="project" value="UniProtKB-UniRule"/>
</dbReference>
<feature type="binding site" evidence="13">
    <location>
        <begin position="9"/>
        <end position="14"/>
    </location>
    <ligand>
        <name>NAD(+)</name>
        <dbReference type="ChEBI" id="CHEBI:57540"/>
    </ligand>
</feature>
<evidence type="ECO:0000259" key="14">
    <source>
        <dbReference type="Pfam" id="PF01113"/>
    </source>
</evidence>
<keyword evidence="6 13" id="KW-0560">Oxidoreductase</keyword>
<keyword evidence="8 13" id="KW-0457">Lysine biosynthesis</keyword>
<comment type="subcellular location">
    <subcellularLocation>
        <location evidence="13">Cytoplasm</location>
    </subcellularLocation>
</comment>
<dbReference type="InterPro" id="IPR036291">
    <property type="entry name" value="NAD(P)-bd_dom_sf"/>
</dbReference>
<keyword evidence="7 13" id="KW-0520">NAD</keyword>
<dbReference type="AlphaFoldDB" id="A0A7G9YTL7"/>
<feature type="domain" description="Dihydrodipicolinate reductase N-terminal" evidence="14">
    <location>
        <begin position="3"/>
        <end position="123"/>
    </location>
</feature>
<dbReference type="PANTHER" id="PTHR20836">
    <property type="entry name" value="DIHYDRODIPICOLINATE REDUCTASE"/>
    <property type="match status" value="1"/>
</dbReference>
<feature type="active site" description="Proton donor/acceptor" evidence="13">
    <location>
        <position position="154"/>
    </location>
</feature>
<dbReference type="InterPro" id="IPR022663">
    <property type="entry name" value="DapB_C"/>
</dbReference>
<dbReference type="NCBIfam" id="TIGR00036">
    <property type="entry name" value="dapB"/>
    <property type="match status" value="1"/>
</dbReference>
<comment type="subunit">
    <text evidence="13">Homotetramer.</text>
</comment>
<feature type="binding site" evidence="13">
    <location>
        <position position="155"/>
    </location>
    <ligand>
        <name>(S)-2,3,4,5-tetrahydrodipicolinate</name>
        <dbReference type="ChEBI" id="CHEBI:16845"/>
    </ligand>
</feature>
<name>A0A7G9YTL7_9EURY</name>
<dbReference type="GO" id="GO:0050661">
    <property type="term" value="F:NADP binding"/>
    <property type="evidence" value="ECO:0007669"/>
    <property type="project" value="UniProtKB-UniRule"/>
</dbReference>
<feature type="active site" description="Proton donor" evidence="13">
    <location>
        <position position="158"/>
    </location>
</feature>
<dbReference type="SUPFAM" id="SSF55347">
    <property type="entry name" value="Glyceraldehyde-3-phosphate dehydrogenase-like, C-terminal domain"/>
    <property type="match status" value="1"/>
</dbReference>
<keyword evidence="5 13" id="KW-0220">Diaminopimelate biosynthesis</keyword>
<dbReference type="GO" id="GO:0005737">
    <property type="term" value="C:cytoplasm"/>
    <property type="evidence" value="ECO:0007669"/>
    <property type="project" value="UniProtKB-SubCell"/>
</dbReference>
<proteinExistence type="inferred from homology"/>
<protein>
    <recommendedName>
        <fullName evidence="10 13">4-hydroxy-tetrahydrodipicolinate reductase</fullName>
        <shortName evidence="13">HTPA reductase</shortName>
        <ecNumber evidence="10 13">1.17.1.8</ecNumber>
    </recommendedName>
</protein>
<feature type="domain" description="Dihydrodipicolinate reductase C-terminal" evidence="15">
    <location>
        <begin position="126"/>
        <end position="262"/>
    </location>
</feature>
<dbReference type="InterPro" id="IPR023940">
    <property type="entry name" value="DHDPR_bac"/>
</dbReference>
<gene>
    <name evidence="13 16" type="primary">dapB</name>
    <name evidence="16" type="ORF">FBLENPID_00003</name>
</gene>
<evidence type="ECO:0000256" key="13">
    <source>
        <dbReference type="HAMAP-Rule" id="MF_00102"/>
    </source>
</evidence>
<comment type="catalytic activity">
    <reaction evidence="11 13">
        <text>(S)-2,3,4,5-tetrahydrodipicolinate + NADP(+) + H2O = (2S,4S)-4-hydroxy-2,3,4,5-tetrahydrodipicolinate + NADPH + H(+)</text>
        <dbReference type="Rhea" id="RHEA:35331"/>
        <dbReference type="ChEBI" id="CHEBI:15377"/>
        <dbReference type="ChEBI" id="CHEBI:15378"/>
        <dbReference type="ChEBI" id="CHEBI:16845"/>
        <dbReference type="ChEBI" id="CHEBI:57783"/>
        <dbReference type="ChEBI" id="CHEBI:58349"/>
        <dbReference type="ChEBI" id="CHEBI:67139"/>
        <dbReference type="EC" id="1.17.1.8"/>
    </reaction>
</comment>
<dbReference type="GO" id="GO:0008839">
    <property type="term" value="F:4-hydroxy-tetrahydrodipicolinate reductase"/>
    <property type="evidence" value="ECO:0007669"/>
    <property type="project" value="UniProtKB-UniRule"/>
</dbReference>
<dbReference type="CDD" id="cd02274">
    <property type="entry name" value="DHDPR_N"/>
    <property type="match status" value="1"/>
</dbReference>
<dbReference type="PROSITE" id="PS01298">
    <property type="entry name" value="DAPB"/>
    <property type="match status" value="1"/>
</dbReference>